<reference evidence="3" key="1">
    <citation type="submission" date="2013-09" db="EMBL/GenBank/DDBJ databases">
        <title>The Genome Sequence of Anopheles maculatus species B.</title>
        <authorList>
            <consortium name="The Broad Institute Genomics Platform"/>
            <person name="Neafsey D.E."/>
            <person name="Besansky N."/>
            <person name="Howell P."/>
            <person name="Walton C."/>
            <person name="Young S.K."/>
            <person name="Zeng Q."/>
            <person name="Gargeya S."/>
            <person name="Fitzgerald M."/>
            <person name="Haas B."/>
            <person name="Abouelleil A."/>
            <person name="Allen A.W."/>
            <person name="Alvarado L."/>
            <person name="Arachchi H.M."/>
            <person name="Berlin A.M."/>
            <person name="Chapman S.B."/>
            <person name="Gainer-Dewar J."/>
            <person name="Goldberg J."/>
            <person name="Griggs A."/>
            <person name="Gujja S."/>
            <person name="Hansen M."/>
            <person name="Howarth C."/>
            <person name="Imamovic A."/>
            <person name="Ireland A."/>
            <person name="Larimer J."/>
            <person name="McCowan C."/>
            <person name="Murphy C."/>
            <person name="Pearson M."/>
            <person name="Poon T.W."/>
            <person name="Priest M."/>
            <person name="Roberts A."/>
            <person name="Saif S."/>
            <person name="Shea T."/>
            <person name="Sisk P."/>
            <person name="Sykes S."/>
            <person name="Wortman J."/>
            <person name="Nusbaum C."/>
            <person name="Birren B."/>
        </authorList>
    </citation>
    <scope>NUCLEOTIDE SEQUENCE [LARGE SCALE GENOMIC DNA]</scope>
    <source>
        <strain evidence="3">maculatus3</strain>
    </source>
</reference>
<evidence type="ECO:0000313" key="2">
    <source>
        <dbReference type="EnsemblMetazoa" id="AMAM009358-PA"/>
    </source>
</evidence>
<feature type="compositionally biased region" description="Polar residues" evidence="1">
    <location>
        <begin position="20"/>
        <end position="30"/>
    </location>
</feature>
<evidence type="ECO:0000256" key="1">
    <source>
        <dbReference type="SAM" id="MobiDB-lite"/>
    </source>
</evidence>
<feature type="region of interest" description="Disordered" evidence="1">
    <location>
        <begin position="1"/>
        <end position="41"/>
    </location>
</feature>
<sequence>MRTKQPMVRPSAPLIKTELGTGTTTPQKLGQTASQPTTPQQQLQQVVTSSGKYPGAGDRTTIVSQGGQALQIDRNLLPVSIANIAGNPIVVTSNGATISPIHQAANQSNAATTNVVAAGTLQSTHQHHSQQILVSSMPSSVHQSGQNPIVAMTSLSAAPMSVASIISSGTIPSISSGAITTTASLGGQQQATLVASTGGSQSALLSAGKETDTKAIS</sequence>
<organism evidence="2 3">
    <name type="scientific">Anopheles maculatus</name>
    <dbReference type="NCBI Taxonomy" id="74869"/>
    <lineage>
        <taxon>Eukaryota</taxon>
        <taxon>Metazoa</taxon>
        <taxon>Ecdysozoa</taxon>
        <taxon>Arthropoda</taxon>
        <taxon>Hexapoda</taxon>
        <taxon>Insecta</taxon>
        <taxon>Pterygota</taxon>
        <taxon>Neoptera</taxon>
        <taxon>Endopterygota</taxon>
        <taxon>Diptera</taxon>
        <taxon>Nematocera</taxon>
        <taxon>Culicoidea</taxon>
        <taxon>Culicidae</taxon>
        <taxon>Anophelinae</taxon>
        <taxon>Anopheles</taxon>
        <taxon>Anopheles maculatus group</taxon>
    </lineage>
</organism>
<dbReference type="VEuPathDB" id="VectorBase:AMAM009358"/>
<dbReference type="AlphaFoldDB" id="A0A182SLV9"/>
<proteinExistence type="predicted"/>
<feature type="compositionally biased region" description="Low complexity" evidence="1">
    <location>
        <begin position="31"/>
        <end position="41"/>
    </location>
</feature>
<protein>
    <submittedName>
        <fullName evidence="2">Uncharacterized protein</fullName>
    </submittedName>
</protein>
<name>A0A182SLV9_9DIPT</name>
<evidence type="ECO:0000313" key="3">
    <source>
        <dbReference type="Proteomes" id="UP000075901"/>
    </source>
</evidence>
<accession>A0A182SLV9</accession>
<keyword evidence="3" id="KW-1185">Reference proteome</keyword>
<dbReference type="EnsemblMetazoa" id="AMAM009358-RA">
    <property type="protein sequence ID" value="AMAM009358-PA"/>
    <property type="gene ID" value="AMAM009358"/>
</dbReference>
<reference evidence="2" key="2">
    <citation type="submission" date="2020-05" db="UniProtKB">
        <authorList>
            <consortium name="EnsemblMetazoa"/>
        </authorList>
    </citation>
    <scope>IDENTIFICATION</scope>
    <source>
        <strain evidence="2">maculatus3</strain>
    </source>
</reference>
<dbReference type="Proteomes" id="UP000075901">
    <property type="component" value="Unassembled WGS sequence"/>
</dbReference>